<reference evidence="1" key="1">
    <citation type="submission" date="2018-06" db="EMBL/GenBank/DDBJ databases">
        <authorList>
            <person name="Zhirakovskaya E."/>
        </authorList>
    </citation>
    <scope>NUCLEOTIDE SEQUENCE</scope>
</reference>
<name>A0A3B1A9T1_9ZZZZ</name>
<dbReference type="NCBIfam" id="TIGR00249">
    <property type="entry name" value="sixA"/>
    <property type="match status" value="1"/>
</dbReference>
<sequence length="154" mass="17345">MKLYLVQHGEACAKEIDPERPLTNRGQVDVERMADFLKQAGIKVDRVMHSGKLRAQQTAERLAKAIAPEAELEISGLINPNDNPTAFDWQSESWDHDILIVSHLPFLAKLLSHLVSEDASQHITAYTPGSIVCLQHMDGARWQINWMIRPELLG</sequence>
<dbReference type="InterPro" id="IPR004449">
    <property type="entry name" value="SixA"/>
</dbReference>
<dbReference type="GO" id="GO:0005737">
    <property type="term" value="C:cytoplasm"/>
    <property type="evidence" value="ECO:0007669"/>
    <property type="project" value="InterPro"/>
</dbReference>
<evidence type="ECO:0008006" key="2">
    <source>
        <dbReference type="Google" id="ProtNLM"/>
    </source>
</evidence>
<dbReference type="InterPro" id="IPR029033">
    <property type="entry name" value="His_PPase_superfam"/>
</dbReference>
<dbReference type="Pfam" id="PF00300">
    <property type="entry name" value="His_Phos_1"/>
    <property type="match status" value="1"/>
</dbReference>
<dbReference type="GO" id="GO:0101006">
    <property type="term" value="F:protein histidine phosphatase activity"/>
    <property type="evidence" value="ECO:0007669"/>
    <property type="project" value="InterPro"/>
</dbReference>
<organism evidence="1">
    <name type="scientific">hydrothermal vent metagenome</name>
    <dbReference type="NCBI Taxonomy" id="652676"/>
    <lineage>
        <taxon>unclassified sequences</taxon>
        <taxon>metagenomes</taxon>
        <taxon>ecological metagenomes</taxon>
    </lineage>
</organism>
<gene>
    <name evidence="1" type="ORF">MNBD_GAMMA21-1594</name>
</gene>
<dbReference type="Gene3D" id="3.40.50.1240">
    <property type="entry name" value="Phosphoglycerate mutase-like"/>
    <property type="match status" value="1"/>
</dbReference>
<protein>
    <recommendedName>
        <fullName evidence="2">Phosphohistidine phosphatase SixA</fullName>
    </recommendedName>
</protein>
<dbReference type="CDD" id="cd07067">
    <property type="entry name" value="HP_PGM_like"/>
    <property type="match status" value="1"/>
</dbReference>
<dbReference type="AlphaFoldDB" id="A0A3B1A9T1"/>
<proteinExistence type="predicted"/>
<accession>A0A3B1A9T1</accession>
<dbReference type="InterPro" id="IPR013078">
    <property type="entry name" value="His_Pase_superF_clade-1"/>
</dbReference>
<dbReference type="SUPFAM" id="SSF53254">
    <property type="entry name" value="Phosphoglycerate mutase-like"/>
    <property type="match status" value="1"/>
</dbReference>
<evidence type="ECO:0000313" key="1">
    <source>
        <dbReference type="EMBL" id="VAW94989.1"/>
    </source>
</evidence>
<dbReference type="EMBL" id="UOFR01000031">
    <property type="protein sequence ID" value="VAW94989.1"/>
    <property type="molecule type" value="Genomic_DNA"/>
</dbReference>